<dbReference type="EC" id="5.3.1.6" evidence="2"/>
<dbReference type="SUPFAM" id="SSF100950">
    <property type="entry name" value="NagB/RpiA/CoA transferase-like"/>
    <property type="match status" value="1"/>
</dbReference>
<dbReference type="InterPro" id="IPR037171">
    <property type="entry name" value="NagB/RpiA_transferase-like"/>
</dbReference>
<protein>
    <submittedName>
        <fullName evidence="2">Ribose-5-phosphate isomerase A</fullName>
        <ecNumber evidence="2">5.3.1.6</ecNumber>
    </submittedName>
</protein>
<organism evidence="2 3">
    <name type="scientific">Clostridium chromiireducens</name>
    <dbReference type="NCBI Taxonomy" id="225345"/>
    <lineage>
        <taxon>Bacteria</taxon>
        <taxon>Bacillati</taxon>
        <taxon>Bacillota</taxon>
        <taxon>Clostridia</taxon>
        <taxon>Eubacteriales</taxon>
        <taxon>Clostridiaceae</taxon>
        <taxon>Clostridium</taxon>
    </lineage>
</organism>
<dbReference type="GO" id="GO:0004751">
    <property type="term" value="F:ribose-5-phosphate isomerase activity"/>
    <property type="evidence" value="ECO:0007669"/>
    <property type="project" value="UniProtKB-EC"/>
</dbReference>
<name>A0A1V4IJK8_9CLOT</name>
<keyword evidence="2" id="KW-0413">Isomerase</keyword>
<dbReference type="PANTHER" id="PTHR43748">
    <property type="entry name" value="RIBOSE-5-PHOSPHATE ISOMERASE 3, CHLOROPLASTIC-RELATED"/>
    <property type="match status" value="1"/>
</dbReference>
<proteinExistence type="predicted"/>
<dbReference type="Gene3D" id="3.40.50.1360">
    <property type="match status" value="1"/>
</dbReference>
<evidence type="ECO:0000256" key="1">
    <source>
        <dbReference type="ARBA" id="ARBA00004921"/>
    </source>
</evidence>
<gene>
    <name evidence="2" type="primary">rpiA_1</name>
    <name evidence="2" type="ORF">CLCHR_31140</name>
</gene>
<accession>A0A1V4IJK8</accession>
<dbReference type="STRING" id="225345.CLCHR_31140"/>
<reference evidence="2 3" key="1">
    <citation type="submission" date="2017-03" db="EMBL/GenBank/DDBJ databases">
        <title>Genome sequence of Clostridium chromiireducens DSM 23318.</title>
        <authorList>
            <person name="Poehlein A."/>
            <person name="Daniel R."/>
        </authorList>
    </citation>
    <scope>NUCLEOTIDE SEQUENCE [LARGE SCALE GENOMIC DNA]</scope>
    <source>
        <strain evidence="2 3">DSM 23318</strain>
    </source>
</reference>
<evidence type="ECO:0000313" key="2">
    <source>
        <dbReference type="EMBL" id="OPJ60181.1"/>
    </source>
</evidence>
<dbReference type="AlphaFoldDB" id="A0A1V4IJK8"/>
<dbReference type="EMBL" id="MZGT01000042">
    <property type="protein sequence ID" value="OPJ60181.1"/>
    <property type="molecule type" value="Genomic_DNA"/>
</dbReference>
<dbReference type="InterPro" id="IPR050262">
    <property type="entry name" value="Ribose-5P_isomerase"/>
</dbReference>
<comment type="pathway">
    <text evidence="1">Carbohydrate degradation.</text>
</comment>
<dbReference type="Proteomes" id="UP000191056">
    <property type="component" value="Unassembled WGS sequence"/>
</dbReference>
<evidence type="ECO:0000313" key="3">
    <source>
        <dbReference type="Proteomes" id="UP000191056"/>
    </source>
</evidence>
<sequence length="73" mass="7943">MEQKRIAGEKSAEYIKDGMTLGLGTGSTAYYMINKVGKLIQSGMNLKGVATSKSTENLAKELGIHFVGMFNRQ</sequence>
<dbReference type="PANTHER" id="PTHR43748:SF3">
    <property type="entry name" value="RIBOSE-5-PHOSPHATE ISOMERASE 3, CHLOROPLASTIC-RELATED"/>
    <property type="match status" value="1"/>
</dbReference>
<dbReference type="RefSeq" id="WP_242966104.1">
    <property type="nucleotide sequence ID" value="NZ_MZGT01000042.1"/>
</dbReference>
<comment type="caution">
    <text evidence="2">The sequence shown here is derived from an EMBL/GenBank/DDBJ whole genome shotgun (WGS) entry which is preliminary data.</text>
</comment>
<keyword evidence="3" id="KW-1185">Reference proteome</keyword>